<dbReference type="Proteomes" id="UP000694545">
    <property type="component" value="Unplaced"/>
</dbReference>
<dbReference type="AlphaFoldDB" id="A0A8D2LI34"/>
<evidence type="ECO:0000256" key="5">
    <source>
        <dbReference type="ARBA" id="ARBA00023015"/>
    </source>
</evidence>
<dbReference type="OMA" id="DLPHPAY"/>
<dbReference type="Pfam" id="PF21886">
    <property type="entry name" value="BRF2-like_C_cyclin_rpt"/>
    <property type="match status" value="1"/>
</dbReference>
<evidence type="ECO:0000256" key="7">
    <source>
        <dbReference type="SAM" id="MobiDB-lite"/>
    </source>
</evidence>
<reference evidence="9" key="1">
    <citation type="submission" date="2025-08" db="UniProtKB">
        <authorList>
            <consortium name="Ensembl"/>
        </authorList>
    </citation>
    <scope>IDENTIFICATION</scope>
</reference>
<evidence type="ECO:0000256" key="3">
    <source>
        <dbReference type="ARBA" id="ARBA00022771"/>
    </source>
</evidence>
<keyword evidence="6" id="KW-0804">Transcription</keyword>
<accession>A0A8D2LI34</accession>
<name>A0A8D2LI34_VARKO</name>
<dbReference type="GO" id="GO:0005634">
    <property type="term" value="C:nucleus"/>
    <property type="evidence" value="ECO:0007669"/>
    <property type="project" value="TreeGrafter"/>
</dbReference>
<evidence type="ECO:0000256" key="1">
    <source>
        <dbReference type="ARBA" id="ARBA00010857"/>
    </source>
</evidence>
<keyword evidence="2" id="KW-0677">Repeat</keyword>
<keyword evidence="3" id="KW-0479">Metal-binding</keyword>
<dbReference type="InterPro" id="IPR036915">
    <property type="entry name" value="Cyclin-like_sf"/>
</dbReference>
<sequence length="331" mass="37000">FEDTAVSYYQQAMKCPCFSLVSLEKKEIIVGCCVFVTCRQHNWPLTMGTVCMLLYANKELFATTYLRFLKELALDVPALSLINLVKTHLNSFKLFQMSSNIPNKFVEDKEQLLARTVQMVELASETWLVTGRHPIPIITAAAFLAWQSLRPIDRLTCSLSQFCKLAGVDTPRPAHQRLKEMLQILLQMASQLSWLQVLQVNRKNVAKYIGDLLRHRRVLLRAAFRVVDTIESCSPESSAAAPLQRIEGGVTATGEMPKCGSERAPLLPPCVLNPKKKLRTADPGPESSAITGDEPILDSEIEQYIRTPEETERISRAQAASGFPDMPGLQP</sequence>
<dbReference type="Ensembl" id="ENSVKKT00000023506.1">
    <property type="protein sequence ID" value="ENSVKKP00000022938.1"/>
    <property type="gene ID" value="ENSVKKG00000015234.1"/>
</dbReference>
<feature type="region of interest" description="Disordered" evidence="7">
    <location>
        <begin position="309"/>
        <end position="331"/>
    </location>
</feature>
<dbReference type="GO" id="GO:0070897">
    <property type="term" value="P:transcription preinitiation complex assembly"/>
    <property type="evidence" value="ECO:0007669"/>
    <property type="project" value="InterPro"/>
</dbReference>
<feature type="domain" description="BRF2-like C-terminal" evidence="8">
    <location>
        <begin position="80"/>
        <end position="217"/>
    </location>
</feature>
<evidence type="ECO:0000313" key="9">
    <source>
        <dbReference type="Ensembl" id="ENSVKKP00000022938.1"/>
    </source>
</evidence>
<proteinExistence type="inferred from homology"/>
<reference evidence="9" key="2">
    <citation type="submission" date="2025-09" db="UniProtKB">
        <authorList>
            <consortium name="Ensembl"/>
        </authorList>
    </citation>
    <scope>IDENTIFICATION</scope>
</reference>
<dbReference type="Gene3D" id="1.10.472.10">
    <property type="entry name" value="Cyclin-like"/>
    <property type="match status" value="2"/>
</dbReference>
<protein>
    <recommendedName>
        <fullName evidence="8">BRF2-like C-terminal domain-containing protein</fullName>
    </recommendedName>
</protein>
<evidence type="ECO:0000256" key="4">
    <source>
        <dbReference type="ARBA" id="ARBA00022833"/>
    </source>
</evidence>
<evidence type="ECO:0000256" key="2">
    <source>
        <dbReference type="ARBA" id="ARBA00022737"/>
    </source>
</evidence>
<dbReference type="InterPro" id="IPR000812">
    <property type="entry name" value="TFIIB"/>
</dbReference>
<evidence type="ECO:0000259" key="8">
    <source>
        <dbReference type="Pfam" id="PF21886"/>
    </source>
</evidence>
<comment type="similarity">
    <text evidence="1">Belongs to the TFIIB family.</text>
</comment>
<dbReference type="InterPro" id="IPR054078">
    <property type="entry name" value="BRF2-like_C"/>
</dbReference>
<evidence type="ECO:0000256" key="6">
    <source>
        <dbReference type="ARBA" id="ARBA00023163"/>
    </source>
</evidence>
<evidence type="ECO:0000313" key="10">
    <source>
        <dbReference type="Proteomes" id="UP000694545"/>
    </source>
</evidence>
<keyword evidence="10" id="KW-1185">Reference proteome</keyword>
<dbReference type="GO" id="GO:0097550">
    <property type="term" value="C:transcription preinitiation complex"/>
    <property type="evidence" value="ECO:0007669"/>
    <property type="project" value="TreeGrafter"/>
</dbReference>
<dbReference type="GO" id="GO:0017025">
    <property type="term" value="F:TBP-class protein binding"/>
    <property type="evidence" value="ECO:0007669"/>
    <property type="project" value="TreeGrafter"/>
</dbReference>
<dbReference type="GO" id="GO:0008270">
    <property type="term" value="F:zinc ion binding"/>
    <property type="evidence" value="ECO:0007669"/>
    <property type="project" value="UniProtKB-KW"/>
</dbReference>
<dbReference type="SUPFAM" id="SSF47954">
    <property type="entry name" value="Cyclin-like"/>
    <property type="match status" value="2"/>
</dbReference>
<feature type="region of interest" description="Disordered" evidence="7">
    <location>
        <begin position="276"/>
        <end position="297"/>
    </location>
</feature>
<organism evidence="9 10">
    <name type="scientific">Varanus komodoensis</name>
    <name type="common">Komodo dragon</name>
    <dbReference type="NCBI Taxonomy" id="61221"/>
    <lineage>
        <taxon>Eukaryota</taxon>
        <taxon>Metazoa</taxon>
        <taxon>Chordata</taxon>
        <taxon>Craniata</taxon>
        <taxon>Vertebrata</taxon>
        <taxon>Euteleostomi</taxon>
        <taxon>Lepidosauria</taxon>
        <taxon>Squamata</taxon>
        <taxon>Bifurcata</taxon>
        <taxon>Unidentata</taxon>
        <taxon>Episquamata</taxon>
        <taxon>Toxicofera</taxon>
        <taxon>Anguimorpha</taxon>
        <taxon>Paleoanguimorpha</taxon>
        <taxon>Varanoidea</taxon>
        <taxon>Varanidae</taxon>
        <taxon>Varanus</taxon>
    </lineage>
</organism>
<dbReference type="PANTHER" id="PTHR11618:SF5">
    <property type="entry name" value="TRANSCRIPTION FACTOR IIIB 50 KDA SUBUNIT"/>
    <property type="match status" value="1"/>
</dbReference>
<dbReference type="PANTHER" id="PTHR11618">
    <property type="entry name" value="TRANSCRIPTION INITIATION FACTOR IIB-RELATED"/>
    <property type="match status" value="1"/>
</dbReference>
<keyword evidence="3" id="KW-0863">Zinc-finger</keyword>
<keyword evidence="5" id="KW-0805">Transcription regulation</keyword>
<keyword evidence="4" id="KW-0862">Zinc</keyword>